<dbReference type="Proteomes" id="UP001446871">
    <property type="component" value="Unassembled WGS sequence"/>
</dbReference>
<evidence type="ECO:0000313" key="3">
    <source>
        <dbReference type="Proteomes" id="UP001446871"/>
    </source>
</evidence>
<feature type="region of interest" description="Disordered" evidence="1">
    <location>
        <begin position="160"/>
        <end position="191"/>
    </location>
</feature>
<accession>A0ABR1TL49</accession>
<evidence type="ECO:0000256" key="1">
    <source>
        <dbReference type="SAM" id="MobiDB-lite"/>
    </source>
</evidence>
<keyword evidence="3" id="KW-1185">Reference proteome</keyword>
<comment type="caution">
    <text evidence="2">The sequence shown here is derived from an EMBL/GenBank/DDBJ whole genome shotgun (WGS) entry which is preliminary data.</text>
</comment>
<dbReference type="EMBL" id="JAQQWM010000009">
    <property type="protein sequence ID" value="KAK8047348.1"/>
    <property type="molecule type" value="Genomic_DNA"/>
</dbReference>
<protein>
    <submittedName>
        <fullName evidence="2">Uncharacterized protein</fullName>
    </submittedName>
</protein>
<evidence type="ECO:0000313" key="2">
    <source>
        <dbReference type="EMBL" id="KAK8047348.1"/>
    </source>
</evidence>
<gene>
    <name evidence="2" type="ORF">PG996_015412</name>
</gene>
<reference evidence="2 3" key="1">
    <citation type="submission" date="2023-01" db="EMBL/GenBank/DDBJ databases">
        <title>Analysis of 21 Apiospora genomes using comparative genomics revels a genus with tremendous synthesis potential of carbohydrate active enzymes and secondary metabolites.</title>
        <authorList>
            <person name="Sorensen T."/>
        </authorList>
    </citation>
    <scope>NUCLEOTIDE SEQUENCE [LARGE SCALE GENOMIC DNA]</scope>
    <source>
        <strain evidence="2 3">CBS 83171</strain>
    </source>
</reference>
<organism evidence="2 3">
    <name type="scientific">Apiospora saccharicola</name>
    <dbReference type="NCBI Taxonomy" id="335842"/>
    <lineage>
        <taxon>Eukaryota</taxon>
        <taxon>Fungi</taxon>
        <taxon>Dikarya</taxon>
        <taxon>Ascomycota</taxon>
        <taxon>Pezizomycotina</taxon>
        <taxon>Sordariomycetes</taxon>
        <taxon>Xylariomycetidae</taxon>
        <taxon>Amphisphaeriales</taxon>
        <taxon>Apiosporaceae</taxon>
        <taxon>Apiospora</taxon>
    </lineage>
</organism>
<sequence>MDQPAFSEVTVLTFNFLEAIEQFKKALPADYIRDSWSNVIKEQCNVLKKESAEFAPSAVCSLLYLQLVFLRKLHRRVLGDVAPESGWKRMATMISKKTNGPEDVTTNGSLFEKAAKKESAEELLAYIASPDQKTPITSITTAVRAATKISVADIIKDEAGNAEADGDDGSEITGQTSASTSGNKKRKIAES</sequence>
<feature type="compositionally biased region" description="Polar residues" evidence="1">
    <location>
        <begin position="172"/>
        <end position="182"/>
    </location>
</feature>
<name>A0ABR1TL49_9PEZI</name>
<proteinExistence type="predicted"/>